<evidence type="ECO:0000313" key="1">
    <source>
        <dbReference type="EMBL" id="KAB8244965.1"/>
    </source>
</evidence>
<reference evidence="1" key="1">
    <citation type="submission" date="2019-04" db="EMBL/GenBank/DDBJ databases">
        <title>Friends and foes A comparative genomics study of 23 Aspergillus species from section Flavi.</title>
        <authorList>
            <consortium name="DOE Joint Genome Institute"/>
            <person name="Kjaerbolling I."/>
            <person name="Vesth T."/>
            <person name="Frisvad J.C."/>
            <person name="Nybo J.L."/>
            <person name="Theobald S."/>
            <person name="Kildgaard S."/>
            <person name="Isbrandt T."/>
            <person name="Kuo A."/>
            <person name="Sato A."/>
            <person name="Lyhne E.K."/>
            <person name="Kogle M.E."/>
            <person name="Wiebenga A."/>
            <person name="Kun R.S."/>
            <person name="Lubbers R.J."/>
            <person name="Makela M.R."/>
            <person name="Barry K."/>
            <person name="Chovatia M."/>
            <person name="Clum A."/>
            <person name="Daum C."/>
            <person name="Haridas S."/>
            <person name="He G."/>
            <person name="LaButti K."/>
            <person name="Lipzen A."/>
            <person name="Mondo S."/>
            <person name="Riley R."/>
            <person name="Salamov A."/>
            <person name="Simmons B.A."/>
            <person name="Magnuson J.K."/>
            <person name="Henrissat B."/>
            <person name="Mortensen U.H."/>
            <person name="Larsen T.O."/>
            <person name="Devries R.P."/>
            <person name="Grigoriev I.V."/>
            <person name="Machida M."/>
            <person name="Baker S.E."/>
            <person name="Andersen M.R."/>
        </authorList>
    </citation>
    <scope>NUCLEOTIDE SEQUENCE [LARGE SCALE GENOMIC DNA]</scope>
    <source>
        <strain evidence="1">CBS 121.62</strain>
    </source>
</reference>
<dbReference type="EMBL" id="ML734619">
    <property type="protein sequence ID" value="KAB8244965.1"/>
    <property type="molecule type" value="Genomic_DNA"/>
</dbReference>
<name>A0A5N6GSQ6_ASPFL</name>
<accession>A0A5N6GSQ6</accession>
<organism evidence="1">
    <name type="scientific">Aspergillus flavus</name>
    <dbReference type="NCBI Taxonomy" id="5059"/>
    <lineage>
        <taxon>Eukaryota</taxon>
        <taxon>Fungi</taxon>
        <taxon>Dikarya</taxon>
        <taxon>Ascomycota</taxon>
        <taxon>Pezizomycotina</taxon>
        <taxon>Eurotiomycetes</taxon>
        <taxon>Eurotiomycetidae</taxon>
        <taxon>Eurotiales</taxon>
        <taxon>Aspergillaceae</taxon>
        <taxon>Aspergillus</taxon>
        <taxon>Aspergillus subgen. Circumdati</taxon>
    </lineage>
</organism>
<proteinExistence type="predicted"/>
<dbReference type="Proteomes" id="UP000325434">
    <property type="component" value="Unassembled WGS sequence"/>
</dbReference>
<sequence>MSFRRLSPLCENPDLKTTLGSPVPLSCTPTFGDFAIPVNLNSSKVQSSSGVSIKDPTCVGRVWNIFRSTGLITPVFSHTFCGRMNHSCSAL</sequence>
<dbReference type="AlphaFoldDB" id="A0A5N6GSQ6"/>
<protein>
    <submittedName>
        <fullName evidence="1">Uncharacterized protein</fullName>
    </submittedName>
</protein>
<gene>
    <name evidence="1" type="ORF">BDV35DRAFT_358370</name>
</gene>